<name>A0A8R1EHV9_CAEJA</name>
<organism evidence="1 2">
    <name type="scientific">Caenorhabditis japonica</name>
    <dbReference type="NCBI Taxonomy" id="281687"/>
    <lineage>
        <taxon>Eukaryota</taxon>
        <taxon>Metazoa</taxon>
        <taxon>Ecdysozoa</taxon>
        <taxon>Nematoda</taxon>
        <taxon>Chromadorea</taxon>
        <taxon>Rhabditida</taxon>
        <taxon>Rhabditina</taxon>
        <taxon>Rhabditomorpha</taxon>
        <taxon>Rhabditoidea</taxon>
        <taxon>Rhabditidae</taxon>
        <taxon>Peloderinae</taxon>
        <taxon>Caenorhabditis</taxon>
    </lineage>
</organism>
<evidence type="ECO:0000313" key="1">
    <source>
        <dbReference type="EnsemblMetazoa" id="CJA36719.1"/>
    </source>
</evidence>
<proteinExistence type="predicted"/>
<sequence>MSLLYDSSIENTEMCLGEPETVQIDSSSIENSDVGEQTSKENVTDSNLFIPLLSSTMLNESRRSGRKRYM</sequence>
<evidence type="ECO:0000313" key="2">
    <source>
        <dbReference type="Proteomes" id="UP000005237"/>
    </source>
</evidence>
<reference evidence="2" key="1">
    <citation type="submission" date="2010-08" db="EMBL/GenBank/DDBJ databases">
        <authorList>
            <consortium name="Caenorhabditis japonica Sequencing Consortium"/>
            <person name="Wilson R.K."/>
        </authorList>
    </citation>
    <scope>NUCLEOTIDE SEQUENCE [LARGE SCALE GENOMIC DNA]</scope>
    <source>
        <strain evidence="2">DF5081</strain>
    </source>
</reference>
<reference evidence="1" key="2">
    <citation type="submission" date="2022-06" db="UniProtKB">
        <authorList>
            <consortium name="EnsemblMetazoa"/>
        </authorList>
    </citation>
    <scope>IDENTIFICATION</scope>
    <source>
        <strain evidence="1">DF5081</strain>
    </source>
</reference>
<accession>A0A8R1EHV9</accession>
<keyword evidence="2" id="KW-1185">Reference proteome</keyword>
<dbReference type="AlphaFoldDB" id="A0A8R1EHV9"/>
<dbReference type="Proteomes" id="UP000005237">
    <property type="component" value="Unassembled WGS sequence"/>
</dbReference>
<protein>
    <submittedName>
        <fullName evidence="1">Uncharacterized protein</fullName>
    </submittedName>
</protein>
<dbReference type="EnsemblMetazoa" id="CJA36719.1">
    <property type="protein sequence ID" value="CJA36719.1"/>
    <property type="gene ID" value="WBGene00212566"/>
</dbReference>